<feature type="compositionally biased region" description="Gly residues" evidence="1">
    <location>
        <begin position="822"/>
        <end position="832"/>
    </location>
</feature>
<keyword evidence="4" id="KW-1185">Reference proteome</keyword>
<protein>
    <submittedName>
        <fullName evidence="3">Uncharacterized protein</fullName>
    </submittedName>
</protein>
<dbReference type="PANTHER" id="PTHR10199:SF119">
    <property type="entry name" value="RE20510P"/>
    <property type="match status" value="1"/>
</dbReference>
<dbReference type="InterPro" id="IPR028974">
    <property type="entry name" value="TSP_type-3_rpt"/>
</dbReference>
<dbReference type="EMBL" id="JAFKCV010000011">
    <property type="protein sequence ID" value="MBN7826808.1"/>
    <property type="molecule type" value="Genomic_DNA"/>
</dbReference>
<evidence type="ECO:0000313" key="4">
    <source>
        <dbReference type="Proteomes" id="UP000664654"/>
    </source>
</evidence>
<feature type="region of interest" description="Disordered" evidence="1">
    <location>
        <begin position="457"/>
        <end position="556"/>
    </location>
</feature>
<feature type="chain" id="PRO_5037107000" evidence="2">
    <location>
        <begin position="20"/>
        <end position="859"/>
    </location>
</feature>
<accession>A0A939DQH5</accession>
<dbReference type="GO" id="GO:0005509">
    <property type="term" value="F:calcium ion binding"/>
    <property type="evidence" value="ECO:0007669"/>
    <property type="project" value="InterPro"/>
</dbReference>
<dbReference type="Gene3D" id="4.10.1080.10">
    <property type="entry name" value="TSP type-3 repeat"/>
    <property type="match status" value="1"/>
</dbReference>
<dbReference type="AlphaFoldDB" id="A0A939DQH5"/>
<dbReference type="Proteomes" id="UP000664654">
    <property type="component" value="Unassembled WGS sequence"/>
</dbReference>
<dbReference type="RefSeq" id="WP_206574923.1">
    <property type="nucleotide sequence ID" value="NZ_JAFKCV010000011.1"/>
</dbReference>
<feature type="compositionally biased region" description="Acidic residues" evidence="1">
    <location>
        <begin position="514"/>
        <end position="529"/>
    </location>
</feature>
<name>A0A939DQH5_9ALTE</name>
<gene>
    <name evidence="3" type="ORF">J0A66_16350</name>
</gene>
<proteinExistence type="predicted"/>
<sequence>MKHLANIGVALIASATVFSAVSQPFTMGNVVVAGQGTLKEYQVDGTLVQTVQIPNFGDESRVIGVTQTSETDIAVVKDKRLYLYSSVTGEWKFGLEDIAEYDHEIAIDTFCDKVYVSGYKGIKAIDPSDFSAELVTESAFSELSLGLDGMFHTKNATAFFDPVNGLELPYESAVLSYVFTDVTADQFGNTIGVSAWSDGDIVFTPLGDEYPLDQGSWNGYKTQLPIDSPVDVDIHENSTIAIGSDDGQMVITNKEFSEFLTYSVGANNEGQYVTFIVQDPGGNKWFSSRSQLQVQSDYQLTTNQCLRLMIGDVSRGLDNLHTQVSEQEILIAYNNRHAPDVVSAIAGYNDIKMALKVGDSADIVIPLTSPLPAFSVFRQYTPQDGWVDFTTNSDDTIYSALGQPGECPVIDSAEYSEGFTEGHNCLKVTVSDGGPNDADGAVNGFFSILGGVAESFDTDGDGVGDHSDAFPNDPNEWLDADNDGVGDNSDIFPNDPNEWEDSDGDGVGDNGDAFPEDPAETNDRDEDGVGDNSDIFPRDPSEWEDSDGDGVGDNSDVFPNDPAEWLDTDGDGVGDNSDAFPNDSSEWLDSDGDFIGDNTDSHPNDFYNGMNQAEFAASFLPMHTSNTWTYNTVTASLGSATNIAGVTIYPIEFSSGGKYYLTHDSEGLKFAGVFLNQVQVGNDIYKVDMRLDEPLLVGSFSSARETREDVSGKGEVNITPTYGKQEARFNGVVYYHGDEVLTVPAGTFHTKKVSWELAFQASVGGGTARLITIVDMWFASGVGLVKLVESDVVSELVDYQVRVSEPVGETPTSPTNPSSPTGSGGESGGGSFGGVLLGIVGVGLLFRRKRTPEPHGKNS</sequence>
<organism evidence="3 4">
    <name type="scientific">Bowmanella dokdonensis</name>
    <dbReference type="NCBI Taxonomy" id="751969"/>
    <lineage>
        <taxon>Bacteria</taxon>
        <taxon>Pseudomonadati</taxon>
        <taxon>Pseudomonadota</taxon>
        <taxon>Gammaproteobacteria</taxon>
        <taxon>Alteromonadales</taxon>
        <taxon>Alteromonadaceae</taxon>
        <taxon>Bowmanella</taxon>
    </lineage>
</organism>
<evidence type="ECO:0000313" key="3">
    <source>
        <dbReference type="EMBL" id="MBN7826808.1"/>
    </source>
</evidence>
<feature type="region of interest" description="Disordered" evidence="1">
    <location>
        <begin position="804"/>
        <end position="832"/>
    </location>
</feature>
<reference evidence="3" key="1">
    <citation type="submission" date="2021-03" db="EMBL/GenBank/DDBJ databases">
        <title>novel species isolated from a fishpond in China.</title>
        <authorList>
            <person name="Lu H."/>
            <person name="Cai Z."/>
        </authorList>
    </citation>
    <scope>NUCLEOTIDE SEQUENCE</scope>
    <source>
        <strain evidence="3">JCM 30855</strain>
    </source>
</reference>
<evidence type="ECO:0000256" key="1">
    <source>
        <dbReference type="SAM" id="MobiDB-lite"/>
    </source>
</evidence>
<dbReference type="Gene3D" id="2.40.360.20">
    <property type="match status" value="1"/>
</dbReference>
<feature type="compositionally biased region" description="Acidic residues" evidence="1">
    <location>
        <begin position="497"/>
        <end position="506"/>
    </location>
</feature>
<feature type="compositionally biased region" description="Low complexity" evidence="1">
    <location>
        <begin position="808"/>
        <end position="821"/>
    </location>
</feature>
<comment type="caution">
    <text evidence="3">The sequence shown here is derived from an EMBL/GenBank/DDBJ whole genome shotgun (WGS) entry which is preliminary data.</text>
</comment>
<dbReference type="SUPFAM" id="SSF103647">
    <property type="entry name" value="TSP type-3 repeat"/>
    <property type="match status" value="1"/>
</dbReference>
<keyword evidence="2" id="KW-0732">Signal</keyword>
<dbReference type="PANTHER" id="PTHR10199">
    <property type="entry name" value="THROMBOSPONDIN"/>
    <property type="match status" value="1"/>
</dbReference>
<dbReference type="SUPFAM" id="SSF75011">
    <property type="entry name" value="3-carboxy-cis,cis-mucoante lactonizing enzyme"/>
    <property type="match status" value="1"/>
</dbReference>
<feature type="signal peptide" evidence="2">
    <location>
        <begin position="1"/>
        <end position="19"/>
    </location>
</feature>
<evidence type="ECO:0000256" key="2">
    <source>
        <dbReference type="SAM" id="SignalP"/>
    </source>
</evidence>